<proteinExistence type="predicted"/>
<feature type="compositionally biased region" description="Low complexity" evidence="1">
    <location>
        <begin position="415"/>
        <end position="424"/>
    </location>
</feature>
<sequence>MVLQALRELPMHRALNTWRNGIEERRERARRFKLASADGVRQWIRQWRLAPSLILWQANIKADQQRDVVLLRMRKITVRVEQRVALQLLKEHALDAVELRDRARRGHASMAPKRRALRKGLRKWSEYIAMAFEFHSRGRASVIAMHVDFKELKEAVAKWVAMVGARQAREAKVSLCLQRTSPEKREMLMGFEALRTRAPAWERGAAHTRICRGGFGLLHVERDRTRDAAIGSPALHKGDLYHFSFAVFGGGSGVVVGVADASYPMASTVEERGGAWGLNLSHGALYVKRPGHEKGELHAQQLIALPAIDRSPEHNLQNLIEIEVEVDLTCQSISGLTSTTALRLTMAATYGVVNGPPVRPPSRRHPRAVTREVERAVSREKAATVRERSARLTLAAAKAADDRAEALRLQATLGLVPSTDDSPPLLTPPPLAEVEGDASAIKPTPSVTPSTTLTSVDGEVEGGSSAGPVHSSGPVRPVPGAASTGASTARSPVSRRSTEISSTGISSTSTATEAAGDASAVTSAAGLSMLALSGEDAKEYTYYDDPRLKRPPEHSPLEAFSLHAMEKRRRALANTKHKIKSYPWDVVRRVTSIYSDVTQQL</sequence>
<accession>A0A0M0K6C4</accession>
<reference evidence="3" key="1">
    <citation type="journal article" date="2015" name="PLoS Genet.">
        <title>Genome Sequence and Transcriptome Analyses of Chrysochromulina tobin: Metabolic Tools for Enhanced Algal Fitness in the Prominent Order Prymnesiales (Haptophyceae).</title>
        <authorList>
            <person name="Hovde B.T."/>
            <person name="Deodato C.R."/>
            <person name="Hunsperger H.M."/>
            <person name="Ryken S.A."/>
            <person name="Yost W."/>
            <person name="Jha R.K."/>
            <person name="Patterson J."/>
            <person name="Monnat R.J. Jr."/>
            <person name="Barlow S.B."/>
            <person name="Starkenburg S.R."/>
            <person name="Cattolico R.A."/>
        </authorList>
    </citation>
    <scope>NUCLEOTIDE SEQUENCE</scope>
    <source>
        <strain evidence="3">CCMP291</strain>
    </source>
</reference>
<feature type="compositionally biased region" description="Low complexity" evidence="1">
    <location>
        <begin position="480"/>
        <end position="489"/>
    </location>
</feature>
<organism evidence="2 3">
    <name type="scientific">Chrysochromulina tobinii</name>
    <dbReference type="NCBI Taxonomy" id="1460289"/>
    <lineage>
        <taxon>Eukaryota</taxon>
        <taxon>Haptista</taxon>
        <taxon>Haptophyta</taxon>
        <taxon>Prymnesiophyceae</taxon>
        <taxon>Prymnesiales</taxon>
        <taxon>Chrysochromulinaceae</taxon>
        <taxon>Chrysochromulina</taxon>
    </lineage>
</organism>
<dbReference type="Proteomes" id="UP000037460">
    <property type="component" value="Unassembled WGS sequence"/>
</dbReference>
<evidence type="ECO:0000313" key="2">
    <source>
        <dbReference type="EMBL" id="KOO34147.1"/>
    </source>
</evidence>
<evidence type="ECO:0000256" key="1">
    <source>
        <dbReference type="SAM" id="MobiDB-lite"/>
    </source>
</evidence>
<feature type="region of interest" description="Disordered" evidence="1">
    <location>
        <begin position="415"/>
        <end position="514"/>
    </location>
</feature>
<gene>
    <name evidence="2" type="ORF">Ctob_008116</name>
</gene>
<evidence type="ECO:0000313" key="3">
    <source>
        <dbReference type="Proteomes" id="UP000037460"/>
    </source>
</evidence>
<feature type="compositionally biased region" description="Low complexity" evidence="1">
    <location>
        <begin position="443"/>
        <end position="456"/>
    </location>
</feature>
<protein>
    <submittedName>
        <fullName evidence="2">Uncharacterized protein</fullName>
    </submittedName>
</protein>
<comment type="caution">
    <text evidence="2">The sequence shown here is derived from an EMBL/GenBank/DDBJ whole genome shotgun (WGS) entry which is preliminary data.</text>
</comment>
<dbReference type="EMBL" id="JWZX01001314">
    <property type="protein sequence ID" value="KOO34147.1"/>
    <property type="molecule type" value="Genomic_DNA"/>
</dbReference>
<dbReference type="AlphaFoldDB" id="A0A0M0K6C4"/>
<feature type="compositionally biased region" description="Low complexity" evidence="1">
    <location>
        <begin position="499"/>
        <end position="514"/>
    </location>
</feature>
<name>A0A0M0K6C4_9EUKA</name>
<keyword evidence="3" id="KW-1185">Reference proteome</keyword>